<proteinExistence type="predicted"/>
<keyword evidence="3" id="KW-1185">Reference proteome</keyword>
<evidence type="ECO:0000313" key="3">
    <source>
        <dbReference type="Proteomes" id="UP001283361"/>
    </source>
</evidence>
<protein>
    <submittedName>
        <fullName evidence="2">Uncharacterized protein</fullName>
    </submittedName>
</protein>
<reference evidence="2" key="1">
    <citation type="journal article" date="2023" name="G3 (Bethesda)">
        <title>A reference genome for the long-term kleptoplast-retaining sea slug Elysia crispata morphotype clarki.</title>
        <authorList>
            <person name="Eastman K.E."/>
            <person name="Pendleton A.L."/>
            <person name="Shaikh M.A."/>
            <person name="Suttiyut T."/>
            <person name="Ogas R."/>
            <person name="Tomko P."/>
            <person name="Gavelis G."/>
            <person name="Widhalm J.R."/>
            <person name="Wisecaver J.H."/>
        </authorList>
    </citation>
    <scope>NUCLEOTIDE SEQUENCE</scope>
    <source>
        <strain evidence="2">ECLA1</strain>
    </source>
</reference>
<feature type="region of interest" description="Disordered" evidence="1">
    <location>
        <begin position="1"/>
        <end position="48"/>
    </location>
</feature>
<evidence type="ECO:0000256" key="1">
    <source>
        <dbReference type="SAM" id="MobiDB-lite"/>
    </source>
</evidence>
<sequence length="149" mass="15923">MVSSLSEPPSPVCVTAGDYPEPASLAPRRPPGVTDGPELDATLDTPAGHRDDVLDGHKLSVLLVDSTGVVVELSCCVDSTRDGPVLEYLRLYVCLAFYPAKVSDLPQPAVADHVTCAVAISPASCPQFLSSYPFRPGFHHRLYRNGNPH</sequence>
<comment type="caution">
    <text evidence="2">The sequence shown here is derived from an EMBL/GenBank/DDBJ whole genome shotgun (WGS) entry which is preliminary data.</text>
</comment>
<accession>A0AAE1D2M8</accession>
<organism evidence="2 3">
    <name type="scientific">Elysia crispata</name>
    <name type="common">lettuce slug</name>
    <dbReference type="NCBI Taxonomy" id="231223"/>
    <lineage>
        <taxon>Eukaryota</taxon>
        <taxon>Metazoa</taxon>
        <taxon>Spiralia</taxon>
        <taxon>Lophotrochozoa</taxon>
        <taxon>Mollusca</taxon>
        <taxon>Gastropoda</taxon>
        <taxon>Heterobranchia</taxon>
        <taxon>Euthyneura</taxon>
        <taxon>Panpulmonata</taxon>
        <taxon>Sacoglossa</taxon>
        <taxon>Placobranchoidea</taxon>
        <taxon>Plakobranchidae</taxon>
        <taxon>Elysia</taxon>
    </lineage>
</organism>
<dbReference type="Proteomes" id="UP001283361">
    <property type="component" value="Unassembled WGS sequence"/>
</dbReference>
<evidence type="ECO:0000313" key="2">
    <source>
        <dbReference type="EMBL" id="KAK3754339.1"/>
    </source>
</evidence>
<name>A0AAE1D2M8_9GAST</name>
<dbReference type="AlphaFoldDB" id="A0AAE1D2M8"/>
<dbReference type="EMBL" id="JAWDGP010005680">
    <property type="protein sequence ID" value="KAK3754339.1"/>
    <property type="molecule type" value="Genomic_DNA"/>
</dbReference>
<gene>
    <name evidence="2" type="ORF">RRG08_026935</name>
</gene>